<dbReference type="AlphaFoldDB" id="A0A4S8ISS4"/>
<dbReference type="GO" id="GO:0004057">
    <property type="term" value="F:arginyl-tRNA--protein transferase activity"/>
    <property type="evidence" value="ECO:0007669"/>
    <property type="project" value="UniProtKB-EC"/>
</dbReference>
<feature type="compositionally biased region" description="Basic and acidic residues" evidence="6">
    <location>
        <begin position="12"/>
        <end position="24"/>
    </location>
</feature>
<feature type="domain" description="N-end aminoacyl transferase N-terminal" evidence="7">
    <location>
        <begin position="38"/>
        <end position="109"/>
    </location>
</feature>
<feature type="compositionally biased region" description="Polar residues" evidence="6">
    <location>
        <begin position="532"/>
        <end position="541"/>
    </location>
</feature>
<sequence>MGDGASSSRSSTEGRGEGRERGRNGETVVIDYGRRRTSCGYCRSTSKSSVAHGLWFNSITAEDYQELLDHGWRRFGCFIYKPEMEKTCCPSYTIRLKASDFFPSKEQARVHKRMQRYLGLHFAVVMQMVLASHRFFDGTISMKKSDSTKQKINSSMGSLTLAGNKSEMKMTESSRKESSASTCDNLHNEYDVIYSLTKLIDHALPKAVVKKVTPQAKKTLMEISEDLVYSSSIAFQVAATIRHCQTTDVIIRCQESELLDLKPTAIAEKLAYLVKQHEIPFELLTEACNGHLNFYSPTKQVSSEFINSKEKTQASKGDGGNTESTCTADSSVVLPKKRRKVEIRMKRASFDHEEFALYKSNQIKVHDDKPENVTVNSYKIFLVDTPIVFIPPASSDNMIPPCGLGSFHQQYLIDGKLVVVGVVDILSRCLSSKYLFWDPDFAFLSLGTYSALQEIIWVKETQNHCPHLQHYYLGYYIHSCRYKAAYQPSELLCSLRYQWVPFEVARPLLDGNPCVVLSDSLAEHGCAMSPNHRNSVETSGTDPHYRAPIEDFSGEDEDEDGFLYDDSDTA</sequence>
<comment type="function">
    <text evidence="5">Involved in the post-translational conjugation of arginine to the N-terminal aspartate or glutamate of a protein. This arginylation is required for degradation of the protein via the ubiquitin pathway.</text>
</comment>
<dbReference type="InterPro" id="IPR007471">
    <property type="entry name" value="N-end_Aminoacyl_Trfase_N"/>
</dbReference>
<dbReference type="Pfam" id="PF04377">
    <property type="entry name" value="ATE_C"/>
    <property type="match status" value="1"/>
</dbReference>
<dbReference type="PIRSF" id="PIRSF037207">
    <property type="entry name" value="ATE1_euk"/>
    <property type="match status" value="1"/>
</dbReference>
<evidence type="ECO:0000259" key="8">
    <source>
        <dbReference type="Pfam" id="PF04377"/>
    </source>
</evidence>
<keyword evidence="2 5" id="KW-0808">Transferase</keyword>
<feature type="compositionally biased region" description="Low complexity" evidence="6">
    <location>
        <begin position="1"/>
        <end position="11"/>
    </location>
</feature>
<comment type="catalytic activity">
    <reaction evidence="5">
        <text>an N-terminal L-alpha-aminoacyl-[protein] + L-arginyl-tRNA(Arg) = an N-terminal L-arginyl-L-aminoacyl-[protein] + tRNA(Arg) + H(+)</text>
        <dbReference type="Rhea" id="RHEA:10208"/>
        <dbReference type="Rhea" id="RHEA-COMP:9658"/>
        <dbReference type="Rhea" id="RHEA-COMP:9673"/>
        <dbReference type="Rhea" id="RHEA-COMP:10636"/>
        <dbReference type="Rhea" id="RHEA-COMP:10638"/>
        <dbReference type="ChEBI" id="CHEBI:15378"/>
        <dbReference type="ChEBI" id="CHEBI:78442"/>
        <dbReference type="ChEBI" id="CHEBI:78513"/>
        <dbReference type="ChEBI" id="CHEBI:78597"/>
        <dbReference type="ChEBI" id="CHEBI:83562"/>
        <dbReference type="EC" id="2.3.2.8"/>
    </reaction>
</comment>
<dbReference type="GO" id="GO:0005737">
    <property type="term" value="C:cytoplasm"/>
    <property type="evidence" value="ECO:0007669"/>
    <property type="project" value="TreeGrafter"/>
</dbReference>
<evidence type="ECO:0000256" key="2">
    <source>
        <dbReference type="ARBA" id="ARBA00022679"/>
    </source>
</evidence>
<keyword evidence="4 5" id="KW-0012">Acyltransferase</keyword>
<dbReference type="InterPro" id="IPR007472">
    <property type="entry name" value="N-end_Aminoacyl_Trfase_C"/>
</dbReference>
<evidence type="ECO:0000256" key="3">
    <source>
        <dbReference type="ARBA" id="ARBA00022786"/>
    </source>
</evidence>
<dbReference type="PANTHER" id="PTHR21367">
    <property type="entry name" value="ARGININE-TRNA-PROTEIN TRANSFERASE 1"/>
    <property type="match status" value="1"/>
</dbReference>
<dbReference type="Proteomes" id="UP000317650">
    <property type="component" value="Chromosome 6"/>
</dbReference>
<comment type="caution">
    <text evidence="9">The sequence shown here is derived from an EMBL/GenBank/DDBJ whole genome shotgun (WGS) entry which is preliminary data.</text>
</comment>
<evidence type="ECO:0000256" key="1">
    <source>
        <dbReference type="ARBA" id="ARBA00009991"/>
    </source>
</evidence>
<accession>A0A4S8ISS4</accession>
<comment type="similarity">
    <text evidence="1 5">Belongs to the R-transferase family.</text>
</comment>
<dbReference type="EC" id="2.3.2.8" evidence="5"/>
<feature type="region of interest" description="Disordered" evidence="6">
    <location>
        <begin position="532"/>
        <end position="570"/>
    </location>
</feature>
<gene>
    <name evidence="9" type="ORF">C4D60_Mb06t34540</name>
</gene>
<keyword evidence="3 5" id="KW-0833">Ubl conjugation pathway</keyword>
<dbReference type="EMBL" id="PYDT01000009">
    <property type="protein sequence ID" value="THU51770.1"/>
    <property type="molecule type" value="Genomic_DNA"/>
</dbReference>
<evidence type="ECO:0000256" key="4">
    <source>
        <dbReference type="ARBA" id="ARBA00023315"/>
    </source>
</evidence>
<evidence type="ECO:0000256" key="6">
    <source>
        <dbReference type="SAM" id="MobiDB-lite"/>
    </source>
</evidence>
<protein>
    <recommendedName>
        <fullName evidence="5">Arginyl-tRNA--protein transferase</fullName>
        <ecNumber evidence="5">2.3.2.8</ecNumber>
    </recommendedName>
</protein>
<evidence type="ECO:0000256" key="5">
    <source>
        <dbReference type="PIRNR" id="PIRNR037207"/>
    </source>
</evidence>
<dbReference type="InterPro" id="IPR030700">
    <property type="entry name" value="N-end_Aminoacyl_Trfase"/>
</dbReference>
<name>A0A4S8ISS4_MUSBA</name>
<evidence type="ECO:0000313" key="10">
    <source>
        <dbReference type="Proteomes" id="UP000317650"/>
    </source>
</evidence>
<reference evidence="9 10" key="1">
    <citation type="journal article" date="2019" name="Nat. Plants">
        <title>Genome sequencing of Musa balbisiana reveals subgenome evolution and function divergence in polyploid bananas.</title>
        <authorList>
            <person name="Yao X."/>
        </authorList>
    </citation>
    <scope>NUCLEOTIDE SEQUENCE [LARGE SCALE GENOMIC DNA]</scope>
    <source>
        <strain evidence="10">cv. DH-PKW</strain>
        <tissue evidence="9">Leaves</tissue>
    </source>
</reference>
<feature type="region of interest" description="Disordered" evidence="6">
    <location>
        <begin position="1"/>
        <end position="27"/>
    </location>
</feature>
<organism evidence="9 10">
    <name type="scientific">Musa balbisiana</name>
    <name type="common">Banana</name>
    <dbReference type="NCBI Taxonomy" id="52838"/>
    <lineage>
        <taxon>Eukaryota</taxon>
        <taxon>Viridiplantae</taxon>
        <taxon>Streptophyta</taxon>
        <taxon>Embryophyta</taxon>
        <taxon>Tracheophyta</taxon>
        <taxon>Spermatophyta</taxon>
        <taxon>Magnoliopsida</taxon>
        <taxon>Liliopsida</taxon>
        <taxon>Zingiberales</taxon>
        <taxon>Musaceae</taxon>
        <taxon>Musa</taxon>
    </lineage>
</organism>
<evidence type="ECO:0000259" key="7">
    <source>
        <dbReference type="Pfam" id="PF04376"/>
    </source>
</evidence>
<dbReference type="PANTHER" id="PTHR21367:SF1">
    <property type="entry name" value="ARGINYL-TRNA--PROTEIN TRANSFERASE 1"/>
    <property type="match status" value="1"/>
</dbReference>
<evidence type="ECO:0000313" key="9">
    <source>
        <dbReference type="EMBL" id="THU51770.1"/>
    </source>
</evidence>
<feature type="compositionally biased region" description="Acidic residues" evidence="6">
    <location>
        <begin position="552"/>
        <end position="570"/>
    </location>
</feature>
<dbReference type="InterPro" id="IPR017137">
    <property type="entry name" value="Arg-tRNA-P_Trfase_1_euk"/>
</dbReference>
<dbReference type="STRING" id="52838.A0A4S8ISS4"/>
<keyword evidence="10" id="KW-1185">Reference proteome</keyword>
<proteinExistence type="inferred from homology"/>
<feature type="domain" description="N-end rule aminoacyl transferase C-terminal" evidence="8">
    <location>
        <begin position="353"/>
        <end position="493"/>
    </location>
</feature>
<dbReference type="Pfam" id="PF04376">
    <property type="entry name" value="ATE_N"/>
    <property type="match status" value="1"/>
</dbReference>